<comment type="similarity">
    <text evidence="1 2">Belongs to the NDK family.</text>
</comment>
<feature type="region of interest" description="Disordered" evidence="3">
    <location>
        <begin position="593"/>
        <end position="866"/>
    </location>
</feature>
<feature type="compositionally biased region" description="Basic and acidic residues" evidence="3">
    <location>
        <begin position="754"/>
        <end position="764"/>
    </location>
</feature>
<dbReference type="InterPro" id="IPR034907">
    <property type="entry name" value="NDK-like_dom"/>
</dbReference>
<dbReference type="PROSITE" id="PS51374">
    <property type="entry name" value="NDPK_LIKE"/>
    <property type="match status" value="3"/>
</dbReference>
<feature type="compositionally biased region" description="Low complexity" evidence="3">
    <location>
        <begin position="677"/>
        <end position="753"/>
    </location>
</feature>
<feature type="compositionally biased region" description="Acidic residues" evidence="3">
    <location>
        <begin position="143"/>
        <end position="152"/>
    </location>
</feature>
<feature type="compositionally biased region" description="Basic and acidic residues" evidence="3">
    <location>
        <begin position="852"/>
        <end position="866"/>
    </location>
</feature>
<dbReference type="EMBL" id="CAIIXF020000007">
    <property type="protein sequence ID" value="CAH1788239.1"/>
    <property type="molecule type" value="Genomic_DNA"/>
</dbReference>
<feature type="binding site" evidence="1">
    <location>
        <position position="552"/>
    </location>
    <ligand>
        <name>ATP</name>
        <dbReference type="ChEBI" id="CHEBI:30616"/>
    </ligand>
</feature>
<feature type="binding site" evidence="1">
    <location>
        <position position="504"/>
    </location>
    <ligand>
        <name>ATP</name>
        <dbReference type="ChEBI" id="CHEBI:30616"/>
    </ligand>
</feature>
<feature type="domain" description="Nucleoside diphosphate kinase-like" evidence="4">
    <location>
        <begin position="160"/>
        <end position="305"/>
    </location>
</feature>
<dbReference type="InterPro" id="IPR001564">
    <property type="entry name" value="Nucleoside_diP_kinase"/>
</dbReference>
<dbReference type="GO" id="GO:0004550">
    <property type="term" value="F:nucleoside diphosphate kinase activity"/>
    <property type="evidence" value="ECO:0007669"/>
    <property type="project" value="InterPro"/>
</dbReference>
<dbReference type="InterPro" id="IPR013766">
    <property type="entry name" value="Thioredoxin_domain"/>
</dbReference>
<comment type="caution">
    <text evidence="5">The sequence shown here is derived from an EMBL/GenBank/DDBJ whole genome shotgun (WGS) entry which is preliminary data.</text>
</comment>
<evidence type="ECO:0000256" key="3">
    <source>
        <dbReference type="SAM" id="MobiDB-lite"/>
    </source>
</evidence>
<dbReference type="InterPro" id="IPR036249">
    <property type="entry name" value="Thioredoxin-like_sf"/>
</dbReference>
<evidence type="ECO:0000256" key="1">
    <source>
        <dbReference type="PROSITE-ProRule" id="PRU00706"/>
    </source>
</evidence>
<name>A0A8S4PAT2_OWEFU</name>
<reference evidence="5" key="1">
    <citation type="submission" date="2022-03" db="EMBL/GenBank/DDBJ databases">
        <authorList>
            <person name="Martin C."/>
        </authorList>
    </citation>
    <scope>NUCLEOTIDE SEQUENCE</scope>
</reference>
<dbReference type="InterPro" id="IPR023005">
    <property type="entry name" value="Nucleoside_diP_kinase_AS"/>
</dbReference>
<sequence length="866" mass="95265">MSKRKQEIALQQELETQEEWEEMLAKEGLIVIDVYQEWCGPCKALVTNLKRYKNETADDLLHFAVAKADTIDALERYRGKCEPCFLFFAGGVLVAVRRGANSPCILKSIAEQLKKEHAVLDGDAEREEIRDPGLADIEPEKGADDEDDTEKEAEEEAIKKEVTVAILKPDIVKEEGKVEEILQKMEEAGIEVLEKTEKQLTEEEAREFYAHQKEEEWFEELITHMTSGPSFVLVLTKGDTGENVIQGWRDMIGPTMVEDAKENAPESLRAQYGSEKYFNALHGSDSKETSARELAFFFPDFNVPVVPGSGPKPKIQRTLALIRPDALTESKDAILEKIRAAGFEVALQKEVQLTKEQAEEFYKEHEGQDYFEELTTRMSSGPLLALGLAREDGIERWRDMLGPKEVDKAKEEAPESLRAQFAVEDVPINPLHGSDSPSTAEKEIDYFFPMQQTLAVVKPDAYDNRDEIMDKIKEAGFHIAARKETELTKEMAEAFYKDQNDKEFFSDLTEHMTSGPTLFMVLSRNDAVDGWRSVIGPTDPEQAKEAAPETLRAKYGKDVKANALHGSSSVNHAHEGIKEIFGDLEFNKDGTLKEETGEGEKENEDTDEPADGEGEEKEEDPAGEEEQEGADGDDVKSSLEEKQEDEDTEKQTDGEDGDKQEDTQDKPNDDETKSVKGSRAGSATGSQAGSAKGSPPGSAKGSPPGSAKGSRAGSAKGSPPGSAKGSAPGSAKGSQAGSVQGSAKGSRAGSAKSTKAEGDAGRDNADEDTQSAKGDDDKKDEEQKEDDTKSVKDENQEEKKEDEGEASTEAEKTEEKPADTEETKEDTKEEEEGETAKEEEEKTAEGESSEQTEDKDKEKPDEPKAE</sequence>
<feature type="compositionally biased region" description="Basic and acidic residues" evidence="3">
    <location>
        <begin position="660"/>
        <end position="674"/>
    </location>
</feature>
<feature type="compositionally biased region" description="Basic and acidic residues" evidence="3">
    <location>
        <begin position="809"/>
        <end position="827"/>
    </location>
</feature>
<feature type="compositionally biased region" description="Acidic residues" evidence="3">
    <location>
        <begin position="642"/>
        <end position="659"/>
    </location>
</feature>
<dbReference type="CDD" id="cd02948">
    <property type="entry name" value="TRX_NDPK"/>
    <property type="match status" value="1"/>
</dbReference>
<keyword evidence="6" id="KW-1185">Reference proteome</keyword>
<evidence type="ECO:0000259" key="4">
    <source>
        <dbReference type="SMART" id="SM00562"/>
    </source>
</evidence>
<dbReference type="Pfam" id="PF00334">
    <property type="entry name" value="NDK"/>
    <property type="match status" value="3"/>
</dbReference>
<feature type="active site" description="Pros-phosphohistidine intermediate" evidence="1">
    <location>
        <position position="565"/>
    </location>
</feature>
<dbReference type="Pfam" id="PF00085">
    <property type="entry name" value="Thioredoxin"/>
    <property type="match status" value="1"/>
</dbReference>
<feature type="region of interest" description="Disordered" evidence="3">
    <location>
        <begin position="121"/>
        <end position="152"/>
    </location>
</feature>
<dbReference type="OrthoDB" id="10263751at2759"/>
<dbReference type="PROSITE" id="PS00194">
    <property type="entry name" value="THIOREDOXIN_1"/>
    <property type="match status" value="1"/>
</dbReference>
<dbReference type="Proteomes" id="UP000749559">
    <property type="component" value="Unassembled WGS sequence"/>
</dbReference>
<feature type="binding site" evidence="1">
    <location>
        <position position="532"/>
    </location>
    <ligand>
        <name>ATP</name>
        <dbReference type="ChEBI" id="CHEBI:30616"/>
    </ligand>
</feature>
<dbReference type="InterPro" id="IPR036850">
    <property type="entry name" value="NDK-like_dom_sf"/>
</dbReference>
<dbReference type="SUPFAM" id="SSF52833">
    <property type="entry name" value="Thioredoxin-like"/>
    <property type="match status" value="1"/>
</dbReference>
<dbReference type="GO" id="GO:0006241">
    <property type="term" value="P:CTP biosynthetic process"/>
    <property type="evidence" value="ECO:0007669"/>
    <property type="project" value="InterPro"/>
</dbReference>
<dbReference type="CDD" id="cd04416">
    <property type="entry name" value="NDPk_TX"/>
    <property type="match status" value="3"/>
</dbReference>
<proteinExistence type="inferred from homology"/>
<feature type="compositionally biased region" description="Basic and acidic residues" evidence="3">
    <location>
        <begin position="127"/>
        <end position="142"/>
    </location>
</feature>
<feature type="active site" description="Pros-phosphohistidine intermediate" evidence="1">
    <location>
        <position position="282"/>
    </location>
</feature>
<feature type="domain" description="Nucleoside diphosphate kinase-like" evidence="4">
    <location>
        <begin position="450"/>
        <end position="588"/>
    </location>
</feature>
<feature type="binding site" evidence="1">
    <location>
        <position position="562"/>
    </location>
    <ligand>
        <name>ATP</name>
        <dbReference type="ChEBI" id="CHEBI:30616"/>
    </ligand>
</feature>
<feature type="active site" description="Pros-phosphohistidine intermediate" evidence="1">
    <location>
        <position position="432"/>
    </location>
</feature>
<dbReference type="SMART" id="SM00562">
    <property type="entry name" value="NDK"/>
    <property type="match status" value="3"/>
</dbReference>
<dbReference type="Gene3D" id="3.30.70.141">
    <property type="entry name" value="Nucleoside diphosphate kinase-like domain"/>
    <property type="match status" value="3"/>
</dbReference>
<protein>
    <recommendedName>
        <fullName evidence="4">Nucleoside diphosphate kinase-like domain-containing protein</fullName>
    </recommendedName>
</protein>
<dbReference type="Gene3D" id="3.40.30.10">
    <property type="entry name" value="Glutaredoxin"/>
    <property type="match status" value="1"/>
</dbReference>
<evidence type="ECO:0000313" key="5">
    <source>
        <dbReference type="EMBL" id="CAH1788239.1"/>
    </source>
</evidence>
<evidence type="ECO:0000313" key="6">
    <source>
        <dbReference type="Proteomes" id="UP000749559"/>
    </source>
</evidence>
<dbReference type="SUPFAM" id="SSF54919">
    <property type="entry name" value="Nucleoside diphosphate kinase, NDK"/>
    <property type="match status" value="3"/>
</dbReference>
<dbReference type="GO" id="GO:0006183">
    <property type="term" value="P:GTP biosynthetic process"/>
    <property type="evidence" value="ECO:0007669"/>
    <property type="project" value="InterPro"/>
</dbReference>
<feature type="compositionally biased region" description="Basic and acidic residues" evidence="3">
    <location>
        <begin position="834"/>
        <end position="845"/>
    </location>
</feature>
<dbReference type="InterPro" id="IPR017937">
    <property type="entry name" value="Thioredoxin_CS"/>
</dbReference>
<feature type="binding site" evidence="1">
    <location>
        <position position="538"/>
    </location>
    <ligand>
        <name>ATP</name>
        <dbReference type="ChEBI" id="CHEBI:30616"/>
    </ligand>
</feature>
<organism evidence="5 6">
    <name type="scientific">Owenia fusiformis</name>
    <name type="common">Polychaete worm</name>
    <dbReference type="NCBI Taxonomy" id="6347"/>
    <lineage>
        <taxon>Eukaryota</taxon>
        <taxon>Metazoa</taxon>
        <taxon>Spiralia</taxon>
        <taxon>Lophotrochozoa</taxon>
        <taxon>Annelida</taxon>
        <taxon>Polychaeta</taxon>
        <taxon>Sedentaria</taxon>
        <taxon>Canalipalpata</taxon>
        <taxon>Sabellida</taxon>
        <taxon>Oweniida</taxon>
        <taxon>Oweniidae</taxon>
        <taxon>Owenia</taxon>
    </lineage>
</organism>
<dbReference type="GO" id="GO:0006228">
    <property type="term" value="P:UTP biosynthetic process"/>
    <property type="evidence" value="ECO:0007669"/>
    <property type="project" value="InterPro"/>
</dbReference>
<dbReference type="InterPro" id="IPR051766">
    <property type="entry name" value="TXND_domain-containing"/>
</dbReference>
<dbReference type="AlphaFoldDB" id="A0A8S4PAT2"/>
<dbReference type="PROSITE" id="PS00469">
    <property type="entry name" value="NDPK"/>
    <property type="match status" value="2"/>
</dbReference>
<feature type="compositionally biased region" description="Acidic residues" evidence="3">
    <location>
        <begin position="601"/>
        <end position="632"/>
    </location>
</feature>
<dbReference type="PANTHER" id="PTHR46135">
    <property type="entry name" value="NME/NM23 FAMILY MEMBER 8"/>
    <property type="match status" value="1"/>
</dbReference>
<accession>A0A8S4PAT2</accession>
<feature type="compositionally biased region" description="Basic and acidic residues" evidence="3">
    <location>
        <begin position="773"/>
        <end position="802"/>
    </location>
</feature>
<feature type="domain" description="Nucleoside diphosphate kinase-like" evidence="4">
    <location>
        <begin position="315"/>
        <end position="449"/>
    </location>
</feature>
<feature type="binding site" evidence="1">
    <location>
        <position position="458"/>
    </location>
    <ligand>
        <name>ATP</name>
        <dbReference type="ChEBI" id="CHEBI:30616"/>
    </ligand>
</feature>
<dbReference type="PRINTS" id="PR01243">
    <property type="entry name" value="NUCDPKINASE"/>
</dbReference>
<gene>
    <name evidence="5" type="ORF">OFUS_LOCUS13805</name>
</gene>
<comment type="caution">
    <text evidence="1">Lacks conserved residue(s) required for the propagation of feature annotation.</text>
</comment>
<dbReference type="PANTHER" id="PTHR46135:SF3">
    <property type="entry name" value="NME_NM23 FAMILY MEMBER 8"/>
    <property type="match status" value="1"/>
</dbReference>
<evidence type="ECO:0000256" key="2">
    <source>
        <dbReference type="RuleBase" id="RU004011"/>
    </source>
</evidence>